<reference evidence="1 2" key="1">
    <citation type="submission" date="2018-06" db="EMBL/GenBank/DDBJ databases">
        <authorList>
            <consortium name="Pathogen Informatics"/>
            <person name="Doyle S."/>
        </authorList>
    </citation>
    <scope>NUCLEOTIDE SEQUENCE [LARGE SCALE GENOMIC DNA]</scope>
    <source>
        <strain evidence="1 2">NCTC7908</strain>
    </source>
</reference>
<evidence type="ECO:0000313" key="1">
    <source>
        <dbReference type="EMBL" id="SQG50088.1"/>
    </source>
</evidence>
<organism evidence="1 2">
    <name type="scientific">Corynebacterium ulcerans</name>
    <dbReference type="NCBI Taxonomy" id="65058"/>
    <lineage>
        <taxon>Bacteria</taxon>
        <taxon>Bacillati</taxon>
        <taxon>Actinomycetota</taxon>
        <taxon>Actinomycetes</taxon>
        <taxon>Mycobacteriales</taxon>
        <taxon>Corynebacteriaceae</taxon>
        <taxon>Corynebacterium</taxon>
    </lineage>
</organism>
<evidence type="ECO:0000313" key="2">
    <source>
        <dbReference type="Proteomes" id="UP000248741"/>
    </source>
</evidence>
<dbReference type="AlphaFoldDB" id="A0ABD7MQK4"/>
<sequence>MLGSESGQVKRLSERYTVEQTAVPDVDVDEVLVRVRGDKDKELIVTLSLGAGLLNAEILALTWEDVAIDEVGAVIRAGDPARSIPVRAEHDAALRTGGTGLVGASQRVCPLSKIHVA</sequence>
<accession>A0ABD7MQK4</accession>
<gene>
    <name evidence="1" type="ORF">NCTC7908_00322</name>
</gene>
<dbReference type="EMBL" id="LS483400">
    <property type="protein sequence ID" value="SQG50088.1"/>
    <property type="molecule type" value="Genomic_DNA"/>
</dbReference>
<proteinExistence type="predicted"/>
<dbReference type="Proteomes" id="UP000248741">
    <property type="component" value="Chromosome 1"/>
</dbReference>
<dbReference type="RefSeq" id="WP_063978671.1">
    <property type="nucleotide sequence ID" value="NZ_CP068134.1"/>
</dbReference>
<name>A0ABD7MQK4_CORUL</name>
<protein>
    <submittedName>
        <fullName evidence="1">Uncharacterized protein</fullName>
    </submittedName>
</protein>